<gene>
    <name evidence="2" type="ORF">KME60_03700</name>
</gene>
<dbReference type="AlphaFoldDB" id="A0A951UR15"/>
<comment type="caution">
    <text evidence="2">The sequence shown here is derived from an EMBL/GenBank/DDBJ whole genome shotgun (WGS) entry which is preliminary data.</text>
</comment>
<keyword evidence="1" id="KW-0472">Membrane</keyword>
<organism evidence="2 3">
    <name type="scientific">Cyanomargarita calcarea GSE-NOS-MK-12-04C</name>
    <dbReference type="NCBI Taxonomy" id="2839659"/>
    <lineage>
        <taxon>Bacteria</taxon>
        <taxon>Bacillati</taxon>
        <taxon>Cyanobacteriota</taxon>
        <taxon>Cyanophyceae</taxon>
        <taxon>Nostocales</taxon>
        <taxon>Cyanomargaritaceae</taxon>
        <taxon>Cyanomargarita</taxon>
    </lineage>
</organism>
<evidence type="ECO:0000313" key="3">
    <source>
        <dbReference type="Proteomes" id="UP000729701"/>
    </source>
</evidence>
<keyword evidence="1" id="KW-0812">Transmembrane</keyword>
<sequence length="74" mass="8620">MLELVWFSTKLFFKGRLIRDPMYFVRQVGIGTTIGLLLFITLTQTEQNFWLSVVITSLVTGAIMPYLLKDFKMK</sequence>
<dbReference type="Proteomes" id="UP000729701">
    <property type="component" value="Unassembled WGS sequence"/>
</dbReference>
<reference evidence="2" key="1">
    <citation type="submission" date="2021-05" db="EMBL/GenBank/DDBJ databases">
        <authorList>
            <person name="Pietrasiak N."/>
            <person name="Ward R."/>
            <person name="Stajich J.E."/>
            <person name="Kurbessoian T."/>
        </authorList>
    </citation>
    <scope>NUCLEOTIDE SEQUENCE</scope>
    <source>
        <strain evidence="2">GSE-NOS-MK-12-04C</strain>
    </source>
</reference>
<protein>
    <submittedName>
        <fullName evidence="2">Uncharacterized protein</fullName>
    </submittedName>
</protein>
<feature type="transmembrane region" description="Helical" evidence="1">
    <location>
        <begin position="49"/>
        <end position="68"/>
    </location>
</feature>
<name>A0A951UR15_9CYAN</name>
<accession>A0A951UR15</accession>
<keyword evidence="1" id="KW-1133">Transmembrane helix</keyword>
<evidence type="ECO:0000313" key="2">
    <source>
        <dbReference type="EMBL" id="MBW4666554.1"/>
    </source>
</evidence>
<feature type="transmembrane region" description="Helical" evidence="1">
    <location>
        <begin position="23"/>
        <end position="43"/>
    </location>
</feature>
<evidence type="ECO:0000256" key="1">
    <source>
        <dbReference type="SAM" id="Phobius"/>
    </source>
</evidence>
<dbReference type="EMBL" id="JAHHGZ010000003">
    <property type="protein sequence ID" value="MBW4666554.1"/>
    <property type="molecule type" value="Genomic_DNA"/>
</dbReference>
<reference evidence="2" key="2">
    <citation type="journal article" date="2022" name="Microbiol. Resour. Announc.">
        <title>Metagenome Sequencing to Explore Phylogenomics of Terrestrial Cyanobacteria.</title>
        <authorList>
            <person name="Ward R.D."/>
            <person name="Stajich J.E."/>
            <person name="Johansen J.R."/>
            <person name="Huntemann M."/>
            <person name="Clum A."/>
            <person name="Foster B."/>
            <person name="Foster B."/>
            <person name="Roux S."/>
            <person name="Palaniappan K."/>
            <person name="Varghese N."/>
            <person name="Mukherjee S."/>
            <person name="Reddy T.B.K."/>
            <person name="Daum C."/>
            <person name="Copeland A."/>
            <person name="Chen I.A."/>
            <person name="Ivanova N.N."/>
            <person name="Kyrpides N.C."/>
            <person name="Shapiro N."/>
            <person name="Eloe-Fadrosh E.A."/>
            <person name="Pietrasiak N."/>
        </authorList>
    </citation>
    <scope>NUCLEOTIDE SEQUENCE</scope>
    <source>
        <strain evidence="2">GSE-NOS-MK-12-04C</strain>
    </source>
</reference>
<proteinExistence type="predicted"/>